<keyword evidence="2" id="KW-1185">Reference proteome</keyword>
<accession>A0AAV4DL26</accession>
<dbReference type="EMBL" id="BLXT01007988">
    <property type="protein sequence ID" value="GFO44953.1"/>
    <property type="molecule type" value="Genomic_DNA"/>
</dbReference>
<gene>
    <name evidence="1" type="ORF">PoB_007145800</name>
</gene>
<reference evidence="1 2" key="1">
    <citation type="journal article" date="2021" name="Elife">
        <title>Chloroplast acquisition without the gene transfer in kleptoplastic sea slugs, Plakobranchus ocellatus.</title>
        <authorList>
            <person name="Maeda T."/>
            <person name="Takahashi S."/>
            <person name="Yoshida T."/>
            <person name="Shimamura S."/>
            <person name="Takaki Y."/>
            <person name="Nagai Y."/>
            <person name="Toyoda A."/>
            <person name="Suzuki Y."/>
            <person name="Arimoto A."/>
            <person name="Ishii H."/>
            <person name="Satoh N."/>
            <person name="Nishiyama T."/>
            <person name="Hasebe M."/>
            <person name="Maruyama T."/>
            <person name="Minagawa J."/>
            <person name="Obokata J."/>
            <person name="Shigenobu S."/>
        </authorList>
    </citation>
    <scope>NUCLEOTIDE SEQUENCE [LARGE SCALE GENOMIC DNA]</scope>
</reference>
<proteinExistence type="predicted"/>
<protein>
    <submittedName>
        <fullName evidence="1">Uncharacterized protein</fullName>
    </submittedName>
</protein>
<dbReference type="InterPro" id="IPR036397">
    <property type="entry name" value="RNaseH_sf"/>
</dbReference>
<evidence type="ECO:0000313" key="1">
    <source>
        <dbReference type="EMBL" id="GFO44953.1"/>
    </source>
</evidence>
<sequence>MKRLYHVGVLSLACDWFPHGQQDGAPAHFALDVRAYLNATFPDRWIGRVSVNSPAPHVMASTELLSACDNYLWGYVNKPVSKKRYDPDEQSKEVVIAAFVTITQPLLQKMCSDNDGDHTDPLDI</sequence>
<evidence type="ECO:0000313" key="2">
    <source>
        <dbReference type="Proteomes" id="UP000735302"/>
    </source>
</evidence>
<dbReference type="AlphaFoldDB" id="A0AAV4DL26"/>
<dbReference type="Proteomes" id="UP000735302">
    <property type="component" value="Unassembled WGS sequence"/>
</dbReference>
<dbReference type="PANTHER" id="PTHR47326">
    <property type="entry name" value="TRANSPOSABLE ELEMENT TC3 TRANSPOSASE-LIKE PROTEIN"/>
    <property type="match status" value="1"/>
</dbReference>
<dbReference type="GO" id="GO:0003676">
    <property type="term" value="F:nucleic acid binding"/>
    <property type="evidence" value="ECO:0007669"/>
    <property type="project" value="InterPro"/>
</dbReference>
<dbReference type="PANTHER" id="PTHR47326:SF1">
    <property type="entry name" value="HTH PSQ-TYPE DOMAIN-CONTAINING PROTEIN"/>
    <property type="match status" value="1"/>
</dbReference>
<organism evidence="1 2">
    <name type="scientific">Plakobranchus ocellatus</name>
    <dbReference type="NCBI Taxonomy" id="259542"/>
    <lineage>
        <taxon>Eukaryota</taxon>
        <taxon>Metazoa</taxon>
        <taxon>Spiralia</taxon>
        <taxon>Lophotrochozoa</taxon>
        <taxon>Mollusca</taxon>
        <taxon>Gastropoda</taxon>
        <taxon>Heterobranchia</taxon>
        <taxon>Euthyneura</taxon>
        <taxon>Panpulmonata</taxon>
        <taxon>Sacoglossa</taxon>
        <taxon>Placobranchoidea</taxon>
        <taxon>Plakobranchidae</taxon>
        <taxon>Plakobranchus</taxon>
    </lineage>
</organism>
<name>A0AAV4DL26_9GAST</name>
<comment type="caution">
    <text evidence="1">The sequence shown here is derived from an EMBL/GenBank/DDBJ whole genome shotgun (WGS) entry which is preliminary data.</text>
</comment>
<dbReference type="Gene3D" id="3.30.420.10">
    <property type="entry name" value="Ribonuclease H-like superfamily/Ribonuclease H"/>
    <property type="match status" value="1"/>
</dbReference>